<sequence length="406" mass="45747">MTATPEAPQRTETPERPPRSVPKPQFTDAEAGAKEFPDSDVSARRYNYYKPAKRKQTHYEDVTVEVQPDPRHYLSQGWIYGFADGQVGYPLTWTKLKAWGVDKPEPVRGVGTGGGGQGLDWPAHGWHEFRDPNEEWEQTIYRYNANVVRQINGNVENARNAKAFDQWSKNWVTFVERSVGAWMHVEHILGLYVFAANERSAPTNMHNTALAVNSAHKIRFAQDLALYNLTLTEEIPGFDGSAHLAAWNGDAEWQGVREVTEALTAIEDDWGEALFAANIVFEPLIGELFRSGLVMQAAPGNGDFVTPTVIGAGEYDYAQRDLRWTQACFGLLTQDREFAEHNKSLMQDWLTAWVPRCLAAARTMQPLWSQPDARPPRFEDSLDRAKNRFAGILSDLGLQTPKELAQ</sequence>
<dbReference type="Proteomes" id="UP000541969">
    <property type="component" value="Unassembled WGS sequence"/>
</dbReference>
<dbReference type="InterPro" id="IPR009078">
    <property type="entry name" value="Ferritin-like_SF"/>
</dbReference>
<comment type="catalytic activity">
    <reaction evidence="4">
        <text>propane + NADH + O2 + H(+) = propan-2-ol + NAD(+) + H2O</text>
        <dbReference type="Rhea" id="RHEA:49992"/>
        <dbReference type="ChEBI" id="CHEBI:15377"/>
        <dbReference type="ChEBI" id="CHEBI:15378"/>
        <dbReference type="ChEBI" id="CHEBI:15379"/>
        <dbReference type="ChEBI" id="CHEBI:17824"/>
        <dbReference type="ChEBI" id="CHEBI:32879"/>
        <dbReference type="ChEBI" id="CHEBI:57540"/>
        <dbReference type="ChEBI" id="CHEBI:57945"/>
        <dbReference type="EC" id="1.14.13.227"/>
    </reaction>
</comment>
<protein>
    <recommendedName>
        <fullName evidence="1">propane 2-monooxygenase</fullName>
        <ecNumber evidence="1">1.14.13.227</ecNumber>
    </recommendedName>
</protein>
<evidence type="ECO:0000256" key="2">
    <source>
        <dbReference type="ARBA" id="ARBA00023002"/>
    </source>
</evidence>
<gene>
    <name evidence="6" type="ORF">GGQ55_001989</name>
</gene>
<feature type="compositionally biased region" description="Low complexity" evidence="5">
    <location>
        <begin position="1"/>
        <end position="11"/>
    </location>
</feature>
<name>A0A853CEY5_9ACTN</name>
<dbReference type="InterPro" id="IPR003430">
    <property type="entry name" value="Phenol_Hydrox"/>
</dbReference>
<feature type="compositionally biased region" description="Basic and acidic residues" evidence="5">
    <location>
        <begin position="31"/>
        <end position="42"/>
    </location>
</feature>
<evidence type="ECO:0000313" key="6">
    <source>
        <dbReference type="EMBL" id="NYJ05711.1"/>
    </source>
</evidence>
<keyword evidence="2 6" id="KW-0560">Oxidoreductase</keyword>
<evidence type="ECO:0000256" key="3">
    <source>
        <dbReference type="ARBA" id="ARBA00023033"/>
    </source>
</evidence>
<dbReference type="GO" id="GO:0004497">
    <property type="term" value="F:monooxygenase activity"/>
    <property type="evidence" value="ECO:0007669"/>
    <property type="project" value="UniProtKB-KW"/>
</dbReference>
<dbReference type="EC" id="1.14.13.227" evidence="1"/>
<dbReference type="RefSeq" id="WP_179716324.1">
    <property type="nucleotide sequence ID" value="NZ_JACBZT010000001.1"/>
</dbReference>
<evidence type="ECO:0000256" key="1">
    <source>
        <dbReference type="ARBA" id="ARBA00012710"/>
    </source>
</evidence>
<dbReference type="AlphaFoldDB" id="A0A853CEY5"/>
<reference evidence="6 7" key="1">
    <citation type="submission" date="2020-07" db="EMBL/GenBank/DDBJ databases">
        <title>Sequencing the genomes of 1000 actinobacteria strains.</title>
        <authorList>
            <person name="Klenk H.-P."/>
        </authorList>
    </citation>
    <scope>NUCLEOTIDE SEQUENCE [LARGE SCALE GENOMIC DNA]</scope>
    <source>
        <strain evidence="6 7">DSM 104001</strain>
    </source>
</reference>
<proteinExistence type="predicted"/>
<dbReference type="InterPro" id="IPR012348">
    <property type="entry name" value="RNR-like"/>
</dbReference>
<feature type="region of interest" description="Disordered" evidence="5">
    <location>
        <begin position="1"/>
        <end position="42"/>
    </location>
</feature>
<evidence type="ECO:0000256" key="4">
    <source>
        <dbReference type="ARBA" id="ARBA00048941"/>
    </source>
</evidence>
<accession>A0A853CEY5</accession>
<dbReference type="EMBL" id="JACBZT010000001">
    <property type="protein sequence ID" value="NYJ05711.1"/>
    <property type="molecule type" value="Genomic_DNA"/>
</dbReference>
<evidence type="ECO:0000313" key="7">
    <source>
        <dbReference type="Proteomes" id="UP000541969"/>
    </source>
</evidence>
<keyword evidence="3 6" id="KW-0503">Monooxygenase</keyword>
<evidence type="ECO:0000256" key="5">
    <source>
        <dbReference type="SAM" id="MobiDB-lite"/>
    </source>
</evidence>
<dbReference type="SUPFAM" id="SSF47240">
    <property type="entry name" value="Ferritin-like"/>
    <property type="match status" value="1"/>
</dbReference>
<dbReference type="Pfam" id="PF02332">
    <property type="entry name" value="Phenol_Hydrox"/>
    <property type="match status" value="1"/>
</dbReference>
<comment type="caution">
    <text evidence="6">The sequence shown here is derived from an EMBL/GenBank/DDBJ whole genome shotgun (WGS) entry which is preliminary data.</text>
</comment>
<keyword evidence="7" id="KW-1185">Reference proteome</keyword>
<dbReference type="Gene3D" id="1.10.620.20">
    <property type="entry name" value="Ribonucleotide Reductase, subunit A"/>
    <property type="match status" value="1"/>
</dbReference>
<organism evidence="6 7">
    <name type="scientific">Petropleomorpha daqingensis</name>
    <dbReference type="NCBI Taxonomy" id="2026353"/>
    <lineage>
        <taxon>Bacteria</taxon>
        <taxon>Bacillati</taxon>
        <taxon>Actinomycetota</taxon>
        <taxon>Actinomycetes</taxon>
        <taxon>Geodermatophilales</taxon>
        <taxon>Geodermatophilaceae</taxon>
        <taxon>Petropleomorpha</taxon>
    </lineage>
</organism>